<evidence type="ECO:0000256" key="1">
    <source>
        <dbReference type="SAM" id="Phobius"/>
    </source>
</evidence>
<keyword evidence="1" id="KW-1133">Transmembrane helix</keyword>
<dbReference type="Proteomes" id="UP000274756">
    <property type="component" value="Unassembled WGS sequence"/>
</dbReference>
<dbReference type="AlphaFoldDB" id="A0A0N4U2R4"/>
<proteinExistence type="predicted"/>
<keyword evidence="4" id="KW-1185">Reference proteome</keyword>
<evidence type="ECO:0000313" key="5">
    <source>
        <dbReference type="WBParaSite" id="DME_0000098701-mRNA-1"/>
    </source>
</evidence>
<evidence type="ECO:0000313" key="3">
    <source>
        <dbReference type="Proteomes" id="UP000038040"/>
    </source>
</evidence>
<sequence length="80" mass="8935">MDGWQGYDTILCGLQVCPYETAFYYYYCCSGLFGLGGCCYSLKAWVIVLIIILVILFLACAAGCIGILLYRQSSRRNEHG</sequence>
<gene>
    <name evidence="2" type="ORF">DME_LOCUS5347</name>
</gene>
<dbReference type="WBParaSite" id="DME_0000098701-mRNA-1">
    <property type="protein sequence ID" value="DME_0000098701-mRNA-1"/>
    <property type="gene ID" value="DME_0000098701"/>
</dbReference>
<dbReference type="Pfam" id="PF10853">
    <property type="entry name" value="DUF2650"/>
    <property type="match status" value="1"/>
</dbReference>
<organism evidence="3 5">
    <name type="scientific">Dracunculus medinensis</name>
    <name type="common">Guinea worm</name>
    <dbReference type="NCBI Taxonomy" id="318479"/>
    <lineage>
        <taxon>Eukaryota</taxon>
        <taxon>Metazoa</taxon>
        <taxon>Ecdysozoa</taxon>
        <taxon>Nematoda</taxon>
        <taxon>Chromadorea</taxon>
        <taxon>Rhabditida</taxon>
        <taxon>Spirurina</taxon>
        <taxon>Dracunculoidea</taxon>
        <taxon>Dracunculidae</taxon>
        <taxon>Dracunculus</taxon>
    </lineage>
</organism>
<reference evidence="2 4" key="2">
    <citation type="submission" date="2018-11" db="EMBL/GenBank/DDBJ databases">
        <authorList>
            <consortium name="Pathogen Informatics"/>
        </authorList>
    </citation>
    <scope>NUCLEOTIDE SEQUENCE [LARGE SCALE GENOMIC DNA]</scope>
</reference>
<name>A0A0N4U2R4_DRAME</name>
<dbReference type="Proteomes" id="UP000038040">
    <property type="component" value="Unplaced"/>
</dbReference>
<dbReference type="InterPro" id="IPR022559">
    <property type="entry name" value="SUP-1-like"/>
</dbReference>
<dbReference type="EMBL" id="UYYG01001152">
    <property type="protein sequence ID" value="VDN55374.1"/>
    <property type="molecule type" value="Genomic_DNA"/>
</dbReference>
<evidence type="ECO:0000313" key="2">
    <source>
        <dbReference type="EMBL" id="VDN55374.1"/>
    </source>
</evidence>
<evidence type="ECO:0000313" key="4">
    <source>
        <dbReference type="Proteomes" id="UP000274756"/>
    </source>
</evidence>
<protein>
    <submittedName>
        <fullName evidence="5">6 kDa protein</fullName>
    </submittedName>
</protein>
<feature type="transmembrane region" description="Helical" evidence="1">
    <location>
        <begin position="44"/>
        <end position="70"/>
    </location>
</feature>
<accession>A0A0N4U2R4</accession>
<keyword evidence="1" id="KW-0472">Membrane</keyword>
<reference evidence="5" key="1">
    <citation type="submission" date="2017-02" db="UniProtKB">
        <authorList>
            <consortium name="WormBaseParasite"/>
        </authorList>
    </citation>
    <scope>IDENTIFICATION</scope>
</reference>
<keyword evidence="1" id="KW-0812">Transmembrane</keyword>